<dbReference type="AlphaFoldDB" id="A0A4V1NVU6"/>
<name>A0A4V1NVU6_9BACT</name>
<evidence type="ECO:0000313" key="1">
    <source>
        <dbReference type="EMBL" id="RXS97152.1"/>
    </source>
</evidence>
<gene>
    <name evidence="1" type="ORF">ESZ00_04340</name>
</gene>
<protein>
    <submittedName>
        <fullName evidence="1">Uncharacterized protein</fullName>
    </submittedName>
</protein>
<dbReference type="Proteomes" id="UP000290253">
    <property type="component" value="Unassembled WGS sequence"/>
</dbReference>
<accession>A0A4V1NVU6</accession>
<organism evidence="1 2">
    <name type="scientific">Silvibacterium dinghuense</name>
    <dbReference type="NCBI Taxonomy" id="1560006"/>
    <lineage>
        <taxon>Bacteria</taxon>
        <taxon>Pseudomonadati</taxon>
        <taxon>Acidobacteriota</taxon>
        <taxon>Terriglobia</taxon>
        <taxon>Terriglobales</taxon>
        <taxon>Acidobacteriaceae</taxon>
        <taxon>Silvibacterium</taxon>
    </lineage>
</organism>
<dbReference type="EMBL" id="SDMK01000001">
    <property type="protein sequence ID" value="RXS97152.1"/>
    <property type="molecule type" value="Genomic_DNA"/>
</dbReference>
<comment type="caution">
    <text evidence="1">The sequence shown here is derived from an EMBL/GenBank/DDBJ whole genome shotgun (WGS) entry which is preliminary data.</text>
</comment>
<reference evidence="1 2" key="1">
    <citation type="journal article" date="2016" name="Int. J. Syst. Evol. Microbiol.">
        <title>Acidipila dinghuensis sp. nov., an acidobacterium isolated from forest soil.</title>
        <authorList>
            <person name="Jiang Y.W."/>
            <person name="Wang J."/>
            <person name="Chen M.H."/>
            <person name="Lv Y.Y."/>
            <person name="Qiu L.H."/>
        </authorList>
    </citation>
    <scope>NUCLEOTIDE SEQUENCE [LARGE SCALE GENOMIC DNA]</scope>
    <source>
        <strain evidence="1 2">DHOF10</strain>
    </source>
</reference>
<sequence length="183" mass="20295">MFSKILGRIKRAEAKPEGAPGEMPFSVVLLFRKFVYLPNADLQAAAERGWERRFDGQEDPLFAVTGKPGMQFVKAGPHVIALLEGNKGYLGAQKEMAKQLRSEQQARAWRQHRGWLALDLWNLELPKAEAYSTLARLALPLLAIPKMSKSCVGVYLPREGVFALNDGAAVEGLSLMLRQEFAG</sequence>
<dbReference type="RefSeq" id="WP_129206932.1">
    <property type="nucleotide sequence ID" value="NZ_BMGU01000001.1"/>
</dbReference>
<keyword evidence="2" id="KW-1185">Reference proteome</keyword>
<evidence type="ECO:0000313" key="2">
    <source>
        <dbReference type="Proteomes" id="UP000290253"/>
    </source>
</evidence>
<proteinExistence type="predicted"/>